<dbReference type="EMBL" id="JAWJBA010000213">
    <property type="protein sequence ID" value="MDV2687024.1"/>
    <property type="molecule type" value="Genomic_DNA"/>
</dbReference>
<dbReference type="InterPro" id="IPR036259">
    <property type="entry name" value="MFS_trans_sf"/>
</dbReference>
<protein>
    <submittedName>
        <fullName evidence="2">MFS transporter</fullName>
    </submittedName>
</protein>
<keyword evidence="1" id="KW-0812">Transmembrane</keyword>
<comment type="caution">
    <text evidence="2">The sequence shown here is derived from an EMBL/GenBank/DDBJ whole genome shotgun (WGS) entry which is preliminary data.</text>
</comment>
<evidence type="ECO:0000313" key="2">
    <source>
        <dbReference type="EMBL" id="MDV2687024.1"/>
    </source>
</evidence>
<proteinExistence type="predicted"/>
<name>A0ABU3XGK8_9BACI</name>
<organism evidence="2 3">
    <name type="scientific">Alkalihalophilus lindianensis</name>
    <dbReference type="NCBI Taxonomy" id="1630542"/>
    <lineage>
        <taxon>Bacteria</taxon>
        <taxon>Bacillati</taxon>
        <taxon>Bacillota</taxon>
        <taxon>Bacilli</taxon>
        <taxon>Bacillales</taxon>
        <taxon>Bacillaceae</taxon>
        <taxon>Alkalihalophilus</taxon>
    </lineage>
</organism>
<feature type="transmembrane region" description="Helical" evidence="1">
    <location>
        <begin position="44"/>
        <end position="65"/>
    </location>
</feature>
<evidence type="ECO:0000313" key="3">
    <source>
        <dbReference type="Proteomes" id="UP001287282"/>
    </source>
</evidence>
<dbReference type="Proteomes" id="UP001287282">
    <property type="component" value="Unassembled WGS sequence"/>
</dbReference>
<feature type="non-terminal residue" evidence="2">
    <location>
        <position position="88"/>
    </location>
</feature>
<keyword evidence="1" id="KW-0472">Membrane</keyword>
<accession>A0ABU3XGK8</accession>
<dbReference type="Gene3D" id="1.20.1250.20">
    <property type="entry name" value="MFS general substrate transporter like domains"/>
    <property type="match status" value="1"/>
</dbReference>
<keyword evidence="1" id="KW-1133">Transmembrane helix</keyword>
<reference evidence="2 3" key="1">
    <citation type="submission" date="2023-10" db="EMBL/GenBank/DDBJ databases">
        <title>Screening of Alkalihalobacillus lindianensis BZ-TG-R113 and Its Alleviation of Salt Stress on Rapeseed Growth.</title>
        <authorList>
            <person name="Zhao B."/>
            <person name="Guo T."/>
        </authorList>
    </citation>
    <scope>NUCLEOTIDE SEQUENCE [LARGE SCALE GENOMIC DNA]</scope>
    <source>
        <strain evidence="2 3">BZ-TG-R113</strain>
    </source>
</reference>
<gene>
    <name evidence="2" type="ORF">RYX56_21985</name>
</gene>
<dbReference type="SUPFAM" id="SSF103473">
    <property type="entry name" value="MFS general substrate transporter"/>
    <property type="match status" value="1"/>
</dbReference>
<evidence type="ECO:0000256" key="1">
    <source>
        <dbReference type="SAM" id="Phobius"/>
    </source>
</evidence>
<feature type="transmembrane region" description="Helical" evidence="1">
    <location>
        <begin position="6"/>
        <end position="28"/>
    </location>
</feature>
<keyword evidence="3" id="KW-1185">Reference proteome</keyword>
<sequence>MLIGTGGWQSIFIVNIPLSLACILLGYFRFPKVSSEAAGEEKKLLSIDFTGIILFGITLTTLLLFLMNPSLSKITFLLVAVIAGGIFV</sequence>